<evidence type="ECO:0000256" key="6">
    <source>
        <dbReference type="ARBA" id="ARBA00023136"/>
    </source>
</evidence>
<sequence length="265" mass="30568">MGRLTEAVKHLLIINVILFLATQVYGDQMYQWLSLWFPKNENFQWWQVISHMFMHGNFMHILFNMYALWAFGTPLEQAWGRNKFLFFYFSAGLGSAFLHTGMNYYYIQEGYDILSGYISSDVYYEMLNVDSQVGTQYSGEKFYNNASKFLLNNNINPSILNIDFQTIFDSHASLKTPAVGASGAIYGILVAFAFMYSEAKLMLIFLPVPIKAKYFVPLLLAVDLIFGIGNINTGIAHFAHIGGALIGFIMMWYWKKNQFNQNRWN</sequence>
<dbReference type="Gene3D" id="1.20.1540.10">
    <property type="entry name" value="Rhomboid-like"/>
    <property type="match status" value="1"/>
</dbReference>
<feature type="transmembrane region" description="Helical" evidence="7">
    <location>
        <begin position="45"/>
        <end position="72"/>
    </location>
</feature>
<dbReference type="InterPro" id="IPR050925">
    <property type="entry name" value="Rhomboid_protease_S54"/>
</dbReference>
<evidence type="ECO:0000313" key="9">
    <source>
        <dbReference type="EMBL" id="AWX43320.1"/>
    </source>
</evidence>
<keyword evidence="5 7" id="KW-1133">Transmembrane helix</keyword>
<evidence type="ECO:0000256" key="7">
    <source>
        <dbReference type="SAM" id="Phobius"/>
    </source>
</evidence>
<keyword evidence="10" id="KW-1185">Reference proteome</keyword>
<evidence type="ECO:0000259" key="8">
    <source>
        <dbReference type="Pfam" id="PF01694"/>
    </source>
</evidence>
<evidence type="ECO:0000256" key="2">
    <source>
        <dbReference type="ARBA" id="ARBA00009045"/>
    </source>
</evidence>
<dbReference type="RefSeq" id="WP_112376910.1">
    <property type="nucleotide sequence ID" value="NZ_CP030104.1"/>
</dbReference>
<feature type="transmembrane region" description="Helical" evidence="7">
    <location>
        <begin position="84"/>
        <end position="107"/>
    </location>
</feature>
<comment type="similarity">
    <text evidence="2">Belongs to the peptidase S54 family.</text>
</comment>
<dbReference type="OrthoDB" id="9807874at2"/>
<accession>A0A2Z4LNI4</accession>
<dbReference type="EMBL" id="CP030104">
    <property type="protein sequence ID" value="AWX43320.1"/>
    <property type="molecule type" value="Genomic_DNA"/>
</dbReference>
<keyword evidence="3 7" id="KW-0812">Transmembrane</keyword>
<dbReference type="GO" id="GO:0004252">
    <property type="term" value="F:serine-type endopeptidase activity"/>
    <property type="evidence" value="ECO:0007669"/>
    <property type="project" value="InterPro"/>
</dbReference>
<dbReference type="PANTHER" id="PTHR43731">
    <property type="entry name" value="RHOMBOID PROTEASE"/>
    <property type="match status" value="1"/>
</dbReference>
<dbReference type="GO" id="GO:0006508">
    <property type="term" value="P:proteolysis"/>
    <property type="evidence" value="ECO:0007669"/>
    <property type="project" value="UniProtKB-KW"/>
</dbReference>
<dbReference type="InterPro" id="IPR035952">
    <property type="entry name" value="Rhomboid-like_sf"/>
</dbReference>
<keyword evidence="9" id="KW-0645">Protease</keyword>
<dbReference type="PANTHER" id="PTHR43731:SF14">
    <property type="entry name" value="PRESENILIN-ASSOCIATED RHOMBOID-LIKE PROTEIN, MITOCHONDRIAL"/>
    <property type="match status" value="1"/>
</dbReference>
<comment type="subcellular location">
    <subcellularLocation>
        <location evidence="1">Membrane</location>
        <topology evidence="1">Multi-pass membrane protein</topology>
    </subcellularLocation>
</comment>
<evidence type="ECO:0000256" key="1">
    <source>
        <dbReference type="ARBA" id="ARBA00004141"/>
    </source>
</evidence>
<dbReference type="Pfam" id="PF01694">
    <property type="entry name" value="Rhomboid"/>
    <property type="match status" value="2"/>
</dbReference>
<protein>
    <submittedName>
        <fullName evidence="9">Rhomboid protease GluP</fullName>
    </submittedName>
</protein>
<evidence type="ECO:0000313" key="10">
    <source>
        <dbReference type="Proteomes" id="UP000248536"/>
    </source>
</evidence>
<evidence type="ECO:0000256" key="5">
    <source>
        <dbReference type="ARBA" id="ARBA00022989"/>
    </source>
</evidence>
<evidence type="ECO:0000256" key="3">
    <source>
        <dbReference type="ARBA" id="ARBA00022692"/>
    </source>
</evidence>
<keyword evidence="6 7" id="KW-0472">Membrane</keyword>
<evidence type="ECO:0000256" key="4">
    <source>
        <dbReference type="ARBA" id="ARBA00022801"/>
    </source>
</evidence>
<feature type="transmembrane region" description="Helical" evidence="7">
    <location>
        <begin position="235"/>
        <end position="254"/>
    </location>
</feature>
<dbReference type="InterPro" id="IPR022764">
    <property type="entry name" value="Peptidase_S54_rhomboid_dom"/>
</dbReference>
<proteinExistence type="inferred from homology"/>
<dbReference type="SUPFAM" id="SSF144091">
    <property type="entry name" value="Rhomboid-like"/>
    <property type="match status" value="1"/>
</dbReference>
<keyword evidence="4" id="KW-0378">Hydrolase</keyword>
<dbReference type="GO" id="GO:0016020">
    <property type="term" value="C:membrane"/>
    <property type="evidence" value="ECO:0007669"/>
    <property type="project" value="UniProtKB-SubCell"/>
</dbReference>
<feature type="transmembrane region" description="Helical" evidence="7">
    <location>
        <begin position="7"/>
        <end position="25"/>
    </location>
</feature>
<dbReference type="AlphaFoldDB" id="A0A2Z4LNI4"/>
<feature type="domain" description="Peptidase S54 rhomboid" evidence="8">
    <location>
        <begin position="43"/>
        <end position="103"/>
    </location>
</feature>
<dbReference type="Proteomes" id="UP000248536">
    <property type="component" value="Chromosome"/>
</dbReference>
<gene>
    <name evidence="9" type="ORF">HME9304_00308</name>
</gene>
<feature type="transmembrane region" description="Helical" evidence="7">
    <location>
        <begin position="178"/>
        <end position="196"/>
    </location>
</feature>
<feature type="transmembrane region" description="Helical" evidence="7">
    <location>
        <begin position="208"/>
        <end position="229"/>
    </location>
</feature>
<dbReference type="KEGG" id="spon:HME9304_00308"/>
<feature type="domain" description="Peptidase S54 rhomboid" evidence="8">
    <location>
        <begin position="164"/>
        <end position="254"/>
    </location>
</feature>
<organism evidence="9 10">
    <name type="scientific">Flagellimonas maritima</name>
    <dbReference type="NCBI Taxonomy" id="1383885"/>
    <lineage>
        <taxon>Bacteria</taxon>
        <taxon>Pseudomonadati</taxon>
        <taxon>Bacteroidota</taxon>
        <taxon>Flavobacteriia</taxon>
        <taxon>Flavobacteriales</taxon>
        <taxon>Flavobacteriaceae</taxon>
        <taxon>Flagellimonas</taxon>
    </lineage>
</organism>
<reference evidence="9 10" key="1">
    <citation type="submission" date="2018-06" db="EMBL/GenBank/DDBJ databases">
        <title>Spongiibacterium sp. HME9304 Genome sequencing and assembly.</title>
        <authorList>
            <person name="Kang H."/>
            <person name="Kim H."/>
            <person name="Joh K."/>
        </authorList>
    </citation>
    <scope>NUCLEOTIDE SEQUENCE [LARGE SCALE GENOMIC DNA]</scope>
    <source>
        <strain evidence="9 10">HME9304</strain>
    </source>
</reference>
<name>A0A2Z4LNI4_9FLAO</name>